<feature type="region of interest" description="Disordered" evidence="1">
    <location>
        <begin position="1"/>
        <end position="32"/>
    </location>
</feature>
<gene>
    <name evidence="3" type="ORF">SK803_09050</name>
</gene>
<feature type="transmembrane region" description="Helical" evidence="2">
    <location>
        <begin position="37"/>
        <end position="58"/>
    </location>
</feature>
<keyword evidence="2" id="KW-1133">Transmembrane helix</keyword>
<protein>
    <submittedName>
        <fullName evidence="3">Uncharacterized protein</fullName>
    </submittedName>
</protein>
<reference evidence="3 4" key="1">
    <citation type="submission" date="2023-11" db="EMBL/GenBank/DDBJ databases">
        <title>Lentzea sokolovensis, sp. nov., Lentzea kristufkii, sp. nov., and Lentzea miocenensis, sp. nov., rare actinobacteria from Sokolov Coal Basin, Miocene lacustrine sediment, Czech Republic.</title>
        <authorList>
            <person name="Lara A."/>
            <person name="Kotroba L."/>
            <person name="Nouioui I."/>
            <person name="Neumann-Schaal M."/>
            <person name="Mast Y."/>
            <person name="Chronakova A."/>
        </authorList>
    </citation>
    <scope>NUCLEOTIDE SEQUENCE [LARGE SCALE GENOMIC DNA]</scope>
    <source>
        <strain evidence="3 4">BCCO 10_0856</strain>
    </source>
</reference>
<dbReference type="Proteomes" id="UP001285521">
    <property type="component" value="Unassembled WGS sequence"/>
</dbReference>
<organism evidence="3 4">
    <name type="scientific">Lentzea miocenica</name>
    <dbReference type="NCBI Taxonomy" id="3095431"/>
    <lineage>
        <taxon>Bacteria</taxon>
        <taxon>Bacillati</taxon>
        <taxon>Actinomycetota</taxon>
        <taxon>Actinomycetes</taxon>
        <taxon>Pseudonocardiales</taxon>
        <taxon>Pseudonocardiaceae</taxon>
        <taxon>Lentzea</taxon>
    </lineage>
</organism>
<evidence type="ECO:0000313" key="4">
    <source>
        <dbReference type="Proteomes" id="UP001285521"/>
    </source>
</evidence>
<proteinExistence type="predicted"/>
<accession>A0ABU4SX50</accession>
<dbReference type="RefSeq" id="WP_319965369.1">
    <property type="nucleotide sequence ID" value="NZ_JAXAVW010000006.1"/>
</dbReference>
<sequence length="419" mass="44595">MIDQLPENRTLPDDVRMRARRRVSEGMNPSARNGRPILIAAGVSMLAAGAVFAGQTLYGENAEVAGPSYQQNGQFVGKDRNVVNHVEPGKVAPDALARCTAAAEAHPPAEQWRTIATSHKNGTVLTAFRGPTGVFFCANTATTTTISDPNPVKIEDGRRKVKILFTTPSGTMAGLVSPDVKFLSLSRIADSGQNNTMPALIDGLFLAPSGFQKAETGTKALVNGEDFAVRGVQKPTASVVDRPLPPAVRDTPEAARLADCLQDRAVPDPDQFALGLTAEVSATDTIITGRFGDLLLYCRESGHEPTPGMVFDVDDLDEVRGETIAAMPAFYDFKPFKVNDKGEYYDGGSTGYAAVGLVRDPRVASITYVRPGSADVPAQLANGTFVLVAPLIDRHPDARVVVRDAAGTVLETIKPKDVP</sequence>
<dbReference type="EMBL" id="JAXAVW010000006">
    <property type="protein sequence ID" value="MDX8030357.1"/>
    <property type="molecule type" value="Genomic_DNA"/>
</dbReference>
<keyword evidence="4" id="KW-1185">Reference proteome</keyword>
<keyword evidence="2" id="KW-0472">Membrane</keyword>
<keyword evidence="2" id="KW-0812">Transmembrane</keyword>
<evidence type="ECO:0000313" key="3">
    <source>
        <dbReference type="EMBL" id="MDX8030357.1"/>
    </source>
</evidence>
<name>A0ABU4SX50_9PSEU</name>
<evidence type="ECO:0000256" key="1">
    <source>
        <dbReference type="SAM" id="MobiDB-lite"/>
    </source>
</evidence>
<evidence type="ECO:0000256" key="2">
    <source>
        <dbReference type="SAM" id="Phobius"/>
    </source>
</evidence>
<comment type="caution">
    <text evidence="3">The sequence shown here is derived from an EMBL/GenBank/DDBJ whole genome shotgun (WGS) entry which is preliminary data.</text>
</comment>